<evidence type="ECO:0008006" key="3">
    <source>
        <dbReference type="Google" id="ProtNLM"/>
    </source>
</evidence>
<evidence type="ECO:0000313" key="1">
    <source>
        <dbReference type="EMBL" id="MCA8383199.1"/>
    </source>
</evidence>
<dbReference type="Proteomes" id="UP001199070">
    <property type="component" value="Unassembled WGS sequence"/>
</dbReference>
<sequence length="112" mass="12170">MQSGTLRCFANRYRIEGEEMTPFSQDVSIKQTAAVSKAATPSPVFWKAGPLVETAPPEAKSATPDLRDFFAAAALQGLLSRDAGRNVSTIADYESKRAVSAYRLADEMLKAR</sequence>
<comment type="caution">
    <text evidence="1">The sequence shown here is derived from an EMBL/GenBank/DDBJ whole genome shotgun (WGS) entry which is preliminary data.</text>
</comment>
<evidence type="ECO:0000313" key="2">
    <source>
        <dbReference type="Proteomes" id="UP001199070"/>
    </source>
</evidence>
<gene>
    <name evidence="1" type="ORF">LGN22_30260</name>
</gene>
<reference evidence="1" key="1">
    <citation type="submission" date="2023-08" db="EMBL/GenBank/DDBJ databases">
        <title>A collection of bacterial strains from the Burkholderia cepacia Research Laboratory and Repository.</title>
        <authorList>
            <person name="Lipuma J."/>
            <person name="Spilker T."/>
        </authorList>
    </citation>
    <scope>NUCLEOTIDE SEQUENCE</scope>
    <source>
        <strain evidence="1">AU0862</strain>
    </source>
</reference>
<dbReference type="AlphaFoldDB" id="A0AAW4TR41"/>
<proteinExistence type="predicted"/>
<dbReference type="EMBL" id="JAIZTC010000010">
    <property type="protein sequence ID" value="MCA8383199.1"/>
    <property type="molecule type" value="Genomic_DNA"/>
</dbReference>
<accession>A0AAW4TR41</accession>
<organism evidence="1 2">
    <name type="scientific">Burkholderia cenocepacia</name>
    <dbReference type="NCBI Taxonomy" id="95486"/>
    <lineage>
        <taxon>Bacteria</taxon>
        <taxon>Pseudomonadati</taxon>
        <taxon>Pseudomonadota</taxon>
        <taxon>Betaproteobacteria</taxon>
        <taxon>Burkholderiales</taxon>
        <taxon>Burkholderiaceae</taxon>
        <taxon>Burkholderia</taxon>
        <taxon>Burkholderia cepacia complex</taxon>
    </lineage>
</organism>
<name>A0AAW4TR41_9BURK</name>
<protein>
    <recommendedName>
        <fullName evidence="3">Oxidoreductase</fullName>
    </recommendedName>
</protein>